<keyword evidence="4" id="KW-1185">Reference proteome</keyword>
<protein>
    <submittedName>
        <fullName evidence="3">Uncharacterized protein</fullName>
    </submittedName>
</protein>
<comment type="caution">
    <text evidence="3">The sequence shown here is derived from an EMBL/GenBank/DDBJ whole genome shotgun (WGS) entry which is preliminary data.</text>
</comment>
<name>A0A3S5AD35_9PLAT</name>
<keyword evidence="2" id="KW-0472">Membrane</keyword>
<dbReference type="OrthoDB" id="5973539at2759"/>
<feature type="region of interest" description="Disordered" evidence="1">
    <location>
        <begin position="138"/>
        <end position="187"/>
    </location>
</feature>
<evidence type="ECO:0000313" key="4">
    <source>
        <dbReference type="Proteomes" id="UP000784294"/>
    </source>
</evidence>
<accession>A0A3S5AD35</accession>
<gene>
    <name evidence="3" type="ORF">PXEA_LOCUS27280</name>
</gene>
<dbReference type="EMBL" id="CAAALY010246519">
    <property type="protein sequence ID" value="VEL33840.1"/>
    <property type="molecule type" value="Genomic_DNA"/>
</dbReference>
<evidence type="ECO:0000256" key="2">
    <source>
        <dbReference type="SAM" id="Phobius"/>
    </source>
</evidence>
<dbReference type="Proteomes" id="UP000784294">
    <property type="component" value="Unassembled WGS sequence"/>
</dbReference>
<proteinExistence type="predicted"/>
<evidence type="ECO:0000256" key="1">
    <source>
        <dbReference type="SAM" id="MobiDB-lite"/>
    </source>
</evidence>
<evidence type="ECO:0000313" key="3">
    <source>
        <dbReference type="EMBL" id="VEL33840.1"/>
    </source>
</evidence>
<sequence>MEVYTSSFKLIDQLLSWEKPLHSLLALFFYLALVWFVELYMIPLGLTLAVLRHHCWPQSGFVNYIWSRSGSFVFEWCTSYLRQVRLRSRFINLRSLISFPRWNGREWLSNFFGSLVGRGMASNDLALLSTSPGQAGGFSPAMADPRMSSPQKPVGSVVCSSPSSGIGSDTGSIGRGSPASTMHSQLSDNSIRRGYTSSFEESIQLV</sequence>
<keyword evidence="2" id="KW-1133">Transmembrane helix</keyword>
<feature type="compositionally biased region" description="Low complexity" evidence="1">
    <location>
        <begin position="154"/>
        <end position="177"/>
    </location>
</feature>
<organism evidence="3 4">
    <name type="scientific">Protopolystoma xenopodis</name>
    <dbReference type="NCBI Taxonomy" id="117903"/>
    <lineage>
        <taxon>Eukaryota</taxon>
        <taxon>Metazoa</taxon>
        <taxon>Spiralia</taxon>
        <taxon>Lophotrochozoa</taxon>
        <taxon>Platyhelminthes</taxon>
        <taxon>Monogenea</taxon>
        <taxon>Polyopisthocotylea</taxon>
        <taxon>Polystomatidea</taxon>
        <taxon>Polystomatidae</taxon>
        <taxon>Protopolystoma</taxon>
    </lineage>
</organism>
<reference evidence="3" key="1">
    <citation type="submission" date="2018-11" db="EMBL/GenBank/DDBJ databases">
        <authorList>
            <consortium name="Pathogen Informatics"/>
        </authorList>
    </citation>
    <scope>NUCLEOTIDE SEQUENCE</scope>
</reference>
<feature type="transmembrane region" description="Helical" evidence="2">
    <location>
        <begin position="24"/>
        <end position="51"/>
    </location>
</feature>
<feature type="compositionally biased region" description="Polar residues" evidence="1">
    <location>
        <begin position="178"/>
        <end position="187"/>
    </location>
</feature>
<keyword evidence="2" id="KW-0812">Transmembrane</keyword>
<dbReference type="AlphaFoldDB" id="A0A3S5AD35"/>